<proteinExistence type="inferred from homology"/>
<evidence type="ECO:0000313" key="4">
    <source>
        <dbReference type="Proteomes" id="UP000238642"/>
    </source>
</evidence>
<dbReference type="InterPro" id="IPR013538">
    <property type="entry name" value="ASHA1/2-like_C"/>
</dbReference>
<dbReference type="OrthoDB" id="384974at2"/>
<sequence>MKKLQYKTNIKAPKEVVYEKMLGRATYKQWTSEFNPTSDFEGGWNKGDKIRFIGISEEGKKEGMLAQIAENIPNEYVSIRHYGLVDGNNEITEGPAVEAWTPSFENYTFSENGGITTVVVEVDTNEEYFEYFNEAWPKALNKLKEISEQ</sequence>
<name>A0A2S9JUP8_9SPHI</name>
<dbReference type="InterPro" id="IPR023393">
    <property type="entry name" value="START-like_dom_sf"/>
</dbReference>
<dbReference type="EMBL" id="PVBS01000001">
    <property type="protein sequence ID" value="PRD56851.1"/>
    <property type="molecule type" value="Genomic_DNA"/>
</dbReference>
<protein>
    <submittedName>
        <fullName evidence="3">Tungsten formylmethanofuran dehydrogenase</fullName>
    </submittedName>
</protein>
<evidence type="ECO:0000313" key="3">
    <source>
        <dbReference type="EMBL" id="PRD56851.1"/>
    </source>
</evidence>
<evidence type="ECO:0000256" key="1">
    <source>
        <dbReference type="ARBA" id="ARBA00006817"/>
    </source>
</evidence>
<dbReference type="CDD" id="cd07814">
    <property type="entry name" value="SRPBCC_CalC_Aha1-like"/>
    <property type="match status" value="1"/>
</dbReference>
<keyword evidence="4" id="KW-1185">Reference proteome</keyword>
<dbReference type="Pfam" id="PF08327">
    <property type="entry name" value="AHSA1"/>
    <property type="match status" value="1"/>
</dbReference>
<reference evidence="3 4" key="1">
    <citation type="submission" date="2018-02" db="EMBL/GenBank/DDBJ databases">
        <title>The draft genome of Sphingobacterium gobiense H7.</title>
        <authorList>
            <person name="Li L."/>
            <person name="Liu L."/>
            <person name="Zhang X."/>
            <person name="Wang T."/>
            <person name="Liang L."/>
        </authorList>
    </citation>
    <scope>NUCLEOTIDE SEQUENCE [LARGE SCALE GENOMIC DNA]</scope>
    <source>
        <strain evidence="3 4">ACCC 05757</strain>
    </source>
</reference>
<feature type="domain" description="Activator of Hsp90 ATPase homologue 1/2-like C-terminal" evidence="2">
    <location>
        <begin position="11"/>
        <end position="146"/>
    </location>
</feature>
<dbReference type="RefSeq" id="WP_105724071.1">
    <property type="nucleotide sequence ID" value="NZ_PVBS01000001.1"/>
</dbReference>
<gene>
    <name evidence="3" type="ORF">C5749_06435</name>
</gene>
<comment type="similarity">
    <text evidence="1">Belongs to the AHA1 family.</text>
</comment>
<dbReference type="SUPFAM" id="SSF55961">
    <property type="entry name" value="Bet v1-like"/>
    <property type="match status" value="1"/>
</dbReference>
<evidence type="ECO:0000259" key="2">
    <source>
        <dbReference type="Pfam" id="PF08327"/>
    </source>
</evidence>
<dbReference type="Gene3D" id="3.30.530.20">
    <property type="match status" value="1"/>
</dbReference>
<accession>A0A2S9JUP8</accession>
<dbReference type="AlphaFoldDB" id="A0A2S9JUP8"/>
<dbReference type="Proteomes" id="UP000238642">
    <property type="component" value="Unassembled WGS sequence"/>
</dbReference>
<organism evidence="3 4">
    <name type="scientific">Sphingobacterium gobiense</name>
    <dbReference type="NCBI Taxonomy" id="1382456"/>
    <lineage>
        <taxon>Bacteria</taxon>
        <taxon>Pseudomonadati</taxon>
        <taxon>Bacteroidota</taxon>
        <taxon>Sphingobacteriia</taxon>
        <taxon>Sphingobacteriales</taxon>
        <taxon>Sphingobacteriaceae</taxon>
        <taxon>Sphingobacterium</taxon>
    </lineage>
</organism>
<comment type="caution">
    <text evidence="3">The sequence shown here is derived from an EMBL/GenBank/DDBJ whole genome shotgun (WGS) entry which is preliminary data.</text>
</comment>